<evidence type="ECO:0000256" key="1">
    <source>
        <dbReference type="ARBA" id="ARBA00005234"/>
    </source>
</evidence>
<comment type="similarity">
    <text evidence="1">Belongs to the peptidase C48 family.</text>
</comment>
<dbReference type="Proteomes" id="UP000595140">
    <property type="component" value="Unassembled WGS sequence"/>
</dbReference>
<keyword evidence="2" id="KW-0645">Protease</keyword>
<feature type="region of interest" description="Disordered" evidence="4">
    <location>
        <begin position="727"/>
        <end position="757"/>
    </location>
</feature>
<dbReference type="AlphaFoldDB" id="A0A484MQM0"/>
<keyword evidence="3" id="KW-0378">Hydrolase</keyword>
<accession>A0A484MQM0</accession>
<dbReference type="InterPro" id="IPR015410">
    <property type="entry name" value="DUF1985"/>
</dbReference>
<evidence type="ECO:0000259" key="5">
    <source>
        <dbReference type="PROSITE" id="PS50600"/>
    </source>
</evidence>
<dbReference type="OrthoDB" id="1930729at2759"/>
<reference evidence="6 7" key="1">
    <citation type="submission" date="2018-04" db="EMBL/GenBank/DDBJ databases">
        <authorList>
            <person name="Vogel A."/>
        </authorList>
    </citation>
    <scope>NUCLEOTIDE SEQUENCE [LARGE SCALE GENOMIC DNA]</scope>
</reference>
<gene>
    <name evidence="6" type="ORF">CCAM_LOCUS32074</name>
</gene>
<name>A0A484MQM0_9ASTE</name>
<dbReference type="PANTHER" id="PTHR48449:SF1">
    <property type="entry name" value="DUF1985 DOMAIN-CONTAINING PROTEIN"/>
    <property type="match status" value="1"/>
</dbReference>
<evidence type="ECO:0000256" key="3">
    <source>
        <dbReference type="ARBA" id="ARBA00022801"/>
    </source>
</evidence>
<evidence type="ECO:0000256" key="4">
    <source>
        <dbReference type="SAM" id="MobiDB-lite"/>
    </source>
</evidence>
<keyword evidence="7" id="KW-1185">Reference proteome</keyword>
<dbReference type="Pfam" id="PF02902">
    <property type="entry name" value="Peptidase_C48"/>
    <property type="match status" value="1"/>
</dbReference>
<dbReference type="Pfam" id="PF09331">
    <property type="entry name" value="DUF1985"/>
    <property type="match status" value="1"/>
</dbReference>
<evidence type="ECO:0000313" key="7">
    <source>
        <dbReference type="Proteomes" id="UP000595140"/>
    </source>
</evidence>
<protein>
    <recommendedName>
        <fullName evidence="5">Ubiquitin-like protease family profile domain-containing protein</fullName>
    </recommendedName>
</protein>
<dbReference type="PANTHER" id="PTHR48449">
    <property type="entry name" value="DUF1985 DOMAIN-CONTAINING PROTEIN"/>
    <property type="match status" value="1"/>
</dbReference>
<feature type="domain" description="Ubiquitin-like protease family profile" evidence="5">
    <location>
        <begin position="829"/>
        <end position="1025"/>
    </location>
</feature>
<dbReference type="GO" id="GO:0006508">
    <property type="term" value="P:proteolysis"/>
    <property type="evidence" value="ECO:0007669"/>
    <property type="project" value="UniProtKB-KW"/>
</dbReference>
<dbReference type="PROSITE" id="PS50600">
    <property type="entry name" value="ULP_PROTEASE"/>
    <property type="match status" value="1"/>
</dbReference>
<dbReference type="EMBL" id="OOIL02004034">
    <property type="protein sequence ID" value="VFQ90298.1"/>
    <property type="molecule type" value="Genomic_DNA"/>
</dbReference>
<proteinExistence type="inferred from homology"/>
<dbReference type="Gene3D" id="3.40.395.10">
    <property type="entry name" value="Adenoviral Proteinase, Chain A"/>
    <property type="match status" value="1"/>
</dbReference>
<sequence>MKYRELATPGSSVPVRRRSVRIAMANEEALDRGSHALSADDTMDEIPLIKRMEKVKEAQRVDKGGLLDGRINTYCNVNEVARQVRAKLTQEEINRFRSSPFGAILDVLECPWISGQLLIHLVGNCVRSANGGGRKDDLKFKILGHEVVLTKAQFHLITGLKMGGLRGQMDNGVSGRFASRYFRGSKAVKRREISNAFLKFDRDVAGTMPNDALKMSLIYMLANAFLGNQPSVNLPMSYLNLVDDLDEFDRYPWGDDVWSELVDHVYRCAVCIEKGGSTRPTFGGYMFALQVWAFETFPSLAEAGMCVLDPGRVNSIPRCLRWKVCAKFNAAKVSEALFKSGKLQVTVVEPTDAEMLLESVKEMFKEKISSTVKGKGKLSLSASKRVRAVKEKQVNIREALGKMKSEGVAPGNGDVKLEGGSGIEGYNLGGRSGKRDCVGSKACDHLRLVDEIKDIKEKQAAQDKKLDEILGILRQKTASLEGGSASGKGSLMEGSEEVKVQEGGFGSGGNTKVGVKCGDDIELSFDAGGPSFDLLTPMPKVDAVCDDVQDDIIAKASLVAEACDAEKQSKCLDIPYTETQYDPLELDRINRVAERALNCIHNARSVPKDSCVGVESNVEDDGKCKETDGGDDSGMKRGDCTMPTDGQVTLDVNAAVGGSSGSNRLKVVQHVPGCEERVNMGDDDFDRIFTISRVGSVGQKEMGDQHPVAAGSLASTSNNACVEIERPKRVHKNPERYTPSEAEQDRKRRKLEKTDHDRQCLNRERTAVCYGPFSEDPKKMPAAEEIEKVRQFLNEGLLKRHGRGNTTCRYTSKVENMKKNPIDLDGFKVESKTWLYELFTSTEWLRSTHIEIAMHFLEVKGRQYDLIQMYTTTTPFFLQGLHTHQELVNVGKAKKEEVISNRNLTSEVKGLVRKYSRPWVECDFVYMPLSIGDHWVLLVLEVEGRTIRVYDSKGRKGNAFRSLSEYMQCLTELLPVLVDLLGVYKEHSDGLMGKRKFSISVVDGCPQQDDGFSCGMFMLKFAEYLMMDGNISEVHSRDMKGYREKMTTELIAYSNEQKVRAGDS</sequence>
<dbReference type="InterPro" id="IPR038765">
    <property type="entry name" value="Papain-like_cys_pep_sf"/>
</dbReference>
<dbReference type="InterPro" id="IPR003653">
    <property type="entry name" value="Peptidase_C48_C"/>
</dbReference>
<dbReference type="SUPFAM" id="SSF54001">
    <property type="entry name" value="Cysteine proteinases"/>
    <property type="match status" value="1"/>
</dbReference>
<evidence type="ECO:0000313" key="6">
    <source>
        <dbReference type="EMBL" id="VFQ90298.1"/>
    </source>
</evidence>
<dbReference type="GO" id="GO:0008234">
    <property type="term" value="F:cysteine-type peptidase activity"/>
    <property type="evidence" value="ECO:0007669"/>
    <property type="project" value="InterPro"/>
</dbReference>
<evidence type="ECO:0000256" key="2">
    <source>
        <dbReference type="ARBA" id="ARBA00022670"/>
    </source>
</evidence>
<organism evidence="6 7">
    <name type="scientific">Cuscuta campestris</name>
    <dbReference type="NCBI Taxonomy" id="132261"/>
    <lineage>
        <taxon>Eukaryota</taxon>
        <taxon>Viridiplantae</taxon>
        <taxon>Streptophyta</taxon>
        <taxon>Embryophyta</taxon>
        <taxon>Tracheophyta</taxon>
        <taxon>Spermatophyta</taxon>
        <taxon>Magnoliopsida</taxon>
        <taxon>eudicotyledons</taxon>
        <taxon>Gunneridae</taxon>
        <taxon>Pentapetalae</taxon>
        <taxon>asterids</taxon>
        <taxon>lamiids</taxon>
        <taxon>Solanales</taxon>
        <taxon>Convolvulaceae</taxon>
        <taxon>Cuscuteae</taxon>
        <taxon>Cuscuta</taxon>
        <taxon>Cuscuta subgen. Grammica</taxon>
        <taxon>Cuscuta sect. Cleistogrammica</taxon>
    </lineage>
</organism>